<dbReference type="EMBL" id="JACSQU010000002">
    <property type="protein sequence ID" value="MBD7941723.1"/>
    <property type="molecule type" value="Genomic_DNA"/>
</dbReference>
<dbReference type="Proteomes" id="UP000638918">
    <property type="component" value="Unassembled WGS sequence"/>
</dbReference>
<protein>
    <submittedName>
        <fullName evidence="1">Uncharacterized protein</fullName>
    </submittedName>
</protein>
<sequence length="441" mass="50300">MIKEHNIYLLGLEEKDTYCLSPLHEALKSRFRGVFLIKDLVSEIQEPEFGLVGRLAQDKFPVTVSSSVSILDHIALFRNRSSYMSIGIEHGIAPFKMYTYGAHFQKHDAYMAPTKIWLDRLKRLYPENKDRFLLGGYPRLEHLRDLRAKSSQYNNSLPYHWRHSHPGQRKLVIFSWGVKKEALEALPDKEGIVYLLHPASLKLSDEVKFERASCLLSEPNLTSDLLATTDRVYGDFSSMSLEALALGMPVHIFIDRSLYANSCDLGEGFFNRDHEAFGRVPHTRRKLDLDQIMTATELSESLAADIDTDLAPPSSRLDLELLPPIAQDNRELCANAIFDFVCQNYDRMAANAVRESGWQDRLAFMRFLGSAYQAVLGRRYDKHALEKHFAAVEFSDSPAPVLATRILASLMKSPSAIEYMQQNQTSWPVVPNDWMKRVLSL</sequence>
<accession>A0ABR8R1R3</accession>
<reference evidence="1 2" key="1">
    <citation type="submission" date="2020-08" db="EMBL/GenBank/DDBJ databases">
        <title>A Genomic Blueprint of the Chicken Gut Microbiome.</title>
        <authorList>
            <person name="Gilroy R."/>
            <person name="Ravi A."/>
            <person name="Getino M."/>
            <person name="Pursley I."/>
            <person name="Horton D.L."/>
            <person name="Alikhan N.-F."/>
            <person name="Baker D."/>
            <person name="Gharbi K."/>
            <person name="Hall N."/>
            <person name="Watson M."/>
            <person name="Adriaenssens E.M."/>
            <person name="Foster-Nyarko E."/>
            <person name="Jarju S."/>
            <person name="Secka A."/>
            <person name="Antonio M."/>
            <person name="Oren A."/>
            <person name="Chaudhuri R."/>
            <person name="La Ragione R.M."/>
            <person name="Hildebrand F."/>
            <person name="Pallen M.J."/>
        </authorList>
    </citation>
    <scope>NUCLEOTIDE SEQUENCE [LARGE SCALE GENOMIC DNA]</scope>
    <source>
        <strain evidence="1 2">Sa3CVA3</strain>
    </source>
</reference>
<dbReference type="RefSeq" id="WP_191744119.1">
    <property type="nucleotide sequence ID" value="NZ_JACSQU010000002.1"/>
</dbReference>
<organism evidence="1 2">
    <name type="scientific">Brevundimonas guildfordensis</name>
    <dbReference type="NCBI Taxonomy" id="2762241"/>
    <lineage>
        <taxon>Bacteria</taxon>
        <taxon>Pseudomonadati</taxon>
        <taxon>Pseudomonadota</taxon>
        <taxon>Alphaproteobacteria</taxon>
        <taxon>Caulobacterales</taxon>
        <taxon>Caulobacteraceae</taxon>
        <taxon>Brevundimonas</taxon>
    </lineage>
</organism>
<name>A0ABR8R1R3_9CAUL</name>
<comment type="caution">
    <text evidence="1">The sequence shown here is derived from an EMBL/GenBank/DDBJ whole genome shotgun (WGS) entry which is preliminary data.</text>
</comment>
<gene>
    <name evidence="1" type="ORF">H9656_10030</name>
</gene>
<keyword evidence="2" id="KW-1185">Reference proteome</keyword>
<evidence type="ECO:0000313" key="1">
    <source>
        <dbReference type="EMBL" id="MBD7941723.1"/>
    </source>
</evidence>
<proteinExistence type="predicted"/>
<evidence type="ECO:0000313" key="2">
    <source>
        <dbReference type="Proteomes" id="UP000638918"/>
    </source>
</evidence>
<dbReference type="Gene3D" id="3.40.50.12580">
    <property type="match status" value="1"/>
</dbReference>
<dbReference type="InterPro" id="IPR043148">
    <property type="entry name" value="TagF_C"/>
</dbReference>